<dbReference type="EMBL" id="SNXZ01000003">
    <property type="protein sequence ID" value="TDP98013.1"/>
    <property type="molecule type" value="Genomic_DNA"/>
</dbReference>
<keyword evidence="2" id="KW-0378">Hydrolase</keyword>
<reference evidence="2 3" key="1">
    <citation type="submission" date="2019-03" db="EMBL/GenBank/DDBJ databases">
        <title>Genomic Encyclopedia of Type Strains, Phase IV (KMG-IV): sequencing the most valuable type-strain genomes for metagenomic binning, comparative biology and taxonomic classification.</title>
        <authorList>
            <person name="Goeker M."/>
        </authorList>
    </citation>
    <scope>NUCLEOTIDE SEQUENCE [LARGE SCALE GENOMIC DNA]</scope>
    <source>
        <strain evidence="2 3">DSM 45361</strain>
    </source>
</reference>
<dbReference type="GO" id="GO:0016810">
    <property type="term" value="F:hydrolase activity, acting on carbon-nitrogen (but not peptide) bonds"/>
    <property type="evidence" value="ECO:0007669"/>
    <property type="project" value="InterPro"/>
</dbReference>
<sequence>MPTWVFRGTVLPDDVEGEVTAGAGEPTRLPGRFALPGLVDAHCHLSVTADDDGPYLGAPRLAEENLAKLARQGVGLVRDVGGERTATLRLGPRDGRPEVQAAGRFFAPEGRYFPRMHEPVPEAGLVAAVHREIDDGARWIKLVADFPLFVDGERVPGSTPEQTYSTAAVAAVVGAAHERGVRVAAHCTTELAAALIAAGVDSIEHGTALTSDDIAALAARGGGWTPTLTAVLGADPAGYSERGRALSNRLSELLPHAIASGVHVMTGSDIVGSVAGEIAKLVEHGVTPEAALRAATTSAREFLGVAGTDLVTYDKDPREDPETLRHPAAVVLRGTRVS</sequence>
<comment type="caution">
    <text evidence="2">The sequence shown here is derived from an EMBL/GenBank/DDBJ whole genome shotgun (WGS) entry which is preliminary data.</text>
</comment>
<accession>A0A4R6SED3</accession>
<dbReference type="OrthoDB" id="3451205at2"/>
<dbReference type="PANTHER" id="PTHR43135">
    <property type="entry name" value="ALPHA-D-RIBOSE 1-METHYLPHOSPHONATE 5-TRIPHOSPHATE DIPHOSPHATASE"/>
    <property type="match status" value="1"/>
</dbReference>
<gene>
    <name evidence="2" type="ORF">EV186_103993</name>
</gene>
<evidence type="ECO:0000313" key="3">
    <source>
        <dbReference type="Proteomes" id="UP000295444"/>
    </source>
</evidence>
<dbReference type="InterPro" id="IPR006680">
    <property type="entry name" value="Amidohydro-rel"/>
</dbReference>
<keyword evidence="3" id="KW-1185">Reference proteome</keyword>
<evidence type="ECO:0000313" key="2">
    <source>
        <dbReference type="EMBL" id="TDP98013.1"/>
    </source>
</evidence>
<dbReference type="InterPro" id="IPR011059">
    <property type="entry name" value="Metal-dep_hydrolase_composite"/>
</dbReference>
<dbReference type="Proteomes" id="UP000295444">
    <property type="component" value="Unassembled WGS sequence"/>
</dbReference>
<dbReference type="SUPFAM" id="SSF51556">
    <property type="entry name" value="Metallo-dependent hydrolases"/>
    <property type="match status" value="1"/>
</dbReference>
<feature type="domain" description="Amidohydrolase-related" evidence="1">
    <location>
        <begin position="34"/>
        <end position="305"/>
    </location>
</feature>
<proteinExistence type="predicted"/>
<evidence type="ECO:0000259" key="1">
    <source>
        <dbReference type="Pfam" id="PF01979"/>
    </source>
</evidence>
<protein>
    <submittedName>
        <fullName evidence="2">Imidazolonepropionase-like amidohydrolase</fullName>
    </submittedName>
</protein>
<dbReference type="RefSeq" id="WP_133851131.1">
    <property type="nucleotide sequence ID" value="NZ_SNXZ01000003.1"/>
</dbReference>
<dbReference type="AlphaFoldDB" id="A0A4R6SED3"/>
<dbReference type="Pfam" id="PF01979">
    <property type="entry name" value="Amidohydro_1"/>
    <property type="match status" value="1"/>
</dbReference>
<dbReference type="Gene3D" id="2.30.40.10">
    <property type="entry name" value="Urease, subunit C, domain 1"/>
    <property type="match status" value="1"/>
</dbReference>
<dbReference type="PANTHER" id="PTHR43135:SF4">
    <property type="entry name" value="AMIDOHYDROLASE-RELATED DOMAIN-CONTAINING PROTEIN"/>
    <property type="match status" value="1"/>
</dbReference>
<organism evidence="2 3">
    <name type="scientific">Labedaea rhizosphaerae</name>
    <dbReference type="NCBI Taxonomy" id="598644"/>
    <lineage>
        <taxon>Bacteria</taxon>
        <taxon>Bacillati</taxon>
        <taxon>Actinomycetota</taxon>
        <taxon>Actinomycetes</taxon>
        <taxon>Pseudonocardiales</taxon>
        <taxon>Pseudonocardiaceae</taxon>
        <taxon>Labedaea</taxon>
    </lineage>
</organism>
<name>A0A4R6SED3_LABRH</name>
<dbReference type="Gene3D" id="3.20.20.140">
    <property type="entry name" value="Metal-dependent hydrolases"/>
    <property type="match status" value="1"/>
</dbReference>
<dbReference type="InterPro" id="IPR051781">
    <property type="entry name" value="Metallo-dep_Hydrolase"/>
</dbReference>
<dbReference type="InterPro" id="IPR032466">
    <property type="entry name" value="Metal_Hydrolase"/>
</dbReference>